<gene>
    <name evidence="1" type="ORF">M9799_06100</name>
</gene>
<protein>
    <recommendedName>
        <fullName evidence="3">Tetratricopeptide repeat protein</fullName>
    </recommendedName>
</protein>
<dbReference type="Gene3D" id="1.25.40.10">
    <property type="entry name" value="Tetratricopeptide repeat domain"/>
    <property type="match status" value="1"/>
</dbReference>
<dbReference type="Proteomes" id="UP001162800">
    <property type="component" value="Chromosome"/>
</dbReference>
<reference evidence="1" key="1">
    <citation type="submission" date="2022-09" db="EMBL/GenBank/DDBJ databases">
        <title>The complete genome of Acidovorax sp. 5MLIR.</title>
        <authorList>
            <person name="Liu L."/>
            <person name="Yue J."/>
            <person name="Yang F."/>
            <person name="Yuan J."/>
            <person name="Li L."/>
        </authorList>
    </citation>
    <scope>NUCLEOTIDE SEQUENCE</scope>
    <source>
        <strain evidence="1">5MLIR</strain>
    </source>
</reference>
<name>A0ABY6GER6_9BURK</name>
<evidence type="ECO:0000313" key="2">
    <source>
        <dbReference type="Proteomes" id="UP001162800"/>
    </source>
</evidence>
<dbReference type="EMBL" id="CP106881">
    <property type="protein sequence ID" value="UYG52810.1"/>
    <property type="molecule type" value="Genomic_DNA"/>
</dbReference>
<evidence type="ECO:0000313" key="1">
    <source>
        <dbReference type="EMBL" id="UYG52810.1"/>
    </source>
</evidence>
<dbReference type="RefSeq" id="WP_231043329.1">
    <property type="nucleotide sequence ID" value="NZ_CP106881.1"/>
</dbReference>
<organism evidence="1 2">
    <name type="scientific">Comamonas endophytica</name>
    <dbReference type="NCBI Taxonomy" id="2949090"/>
    <lineage>
        <taxon>Bacteria</taxon>
        <taxon>Pseudomonadati</taxon>
        <taxon>Pseudomonadota</taxon>
        <taxon>Betaproteobacteria</taxon>
        <taxon>Burkholderiales</taxon>
        <taxon>Comamonadaceae</taxon>
        <taxon>Comamonas</taxon>
    </lineage>
</organism>
<sequence length="143" mass="14701">MPMLPDASDIRLLTQVGFLAAGRGDVPRALRIFNALALLRPGQAFSFVGLACALMNAARAPEAVQKLQAACLPPGPESDLVQAFQGLALQLAGRAGESTYLLRQIVLRAGNDTPSEGARLAASLLGEDLGAAALPASARPPSS</sequence>
<proteinExistence type="predicted"/>
<accession>A0ABY6GER6</accession>
<evidence type="ECO:0008006" key="3">
    <source>
        <dbReference type="Google" id="ProtNLM"/>
    </source>
</evidence>
<dbReference type="InterPro" id="IPR011990">
    <property type="entry name" value="TPR-like_helical_dom_sf"/>
</dbReference>
<dbReference type="SUPFAM" id="SSF48452">
    <property type="entry name" value="TPR-like"/>
    <property type="match status" value="1"/>
</dbReference>
<keyword evidence="2" id="KW-1185">Reference proteome</keyword>